<gene>
    <name evidence="1" type="ORF">ADZ36_30480</name>
</gene>
<name>A0ACC4W321_STRFR</name>
<accession>A0ACC4W321</accession>
<dbReference type="Proteomes" id="UP000037185">
    <property type="component" value="Unassembled WGS sequence"/>
</dbReference>
<evidence type="ECO:0000313" key="2">
    <source>
        <dbReference type="Proteomes" id="UP000037185"/>
    </source>
</evidence>
<keyword evidence="2" id="KW-1185">Reference proteome</keyword>
<sequence length="180" mass="19703">MPVLSGATHAMTLLRALGAGEIEHPGGSLLEHVRRVGELLGDWDARPALRLAGLCHALYGTDGFPSALLPLARRPQLAAAIGAEAEALVYFYASCDRKVSYPALLDDPPLFRDRFSGRVLHPGPQRLRDFAELTAANELDIARVSPEFRRQRGGELRALLTRLRPLLSEAAWAECRAVLF</sequence>
<comment type="caution">
    <text evidence="1">The sequence shown here is derived from an EMBL/GenBank/DDBJ whole genome shotgun (WGS) entry which is preliminary data.</text>
</comment>
<protein>
    <submittedName>
        <fullName evidence="1">Uncharacterized protein</fullName>
    </submittedName>
</protein>
<dbReference type="EMBL" id="LGSP01000120">
    <property type="protein sequence ID" value="KNE78916.1"/>
    <property type="molecule type" value="Genomic_DNA"/>
</dbReference>
<reference evidence="1" key="1">
    <citation type="submission" date="2015-07" db="EMBL/GenBank/DDBJ databases">
        <title>Draft genome sequence of Streptomyces fradiae, a resistant strain to nitron-oligomycin.</title>
        <authorList>
            <person name="Vatlin A.A."/>
            <person name="Bekker O.B."/>
            <person name="Danilenko V.N."/>
        </authorList>
    </citation>
    <scope>NUCLEOTIDE SEQUENCE</scope>
    <source>
        <strain evidence="1">Olg1-1</strain>
    </source>
</reference>
<organism evidence="1 2">
    <name type="scientific">Streptomyces fradiae</name>
    <name type="common">Streptomyces roseoflavus</name>
    <dbReference type="NCBI Taxonomy" id="1906"/>
    <lineage>
        <taxon>Bacteria</taxon>
        <taxon>Bacillati</taxon>
        <taxon>Actinomycetota</taxon>
        <taxon>Actinomycetes</taxon>
        <taxon>Kitasatosporales</taxon>
        <taxon>Streptomycetaceae</taxon>
        <taxon>Streptomyces</taxon>
    </lineage>
</organism>
<evidence type="ECO:0000313" key="1">
    <source>
        <dbReference type="EMBL" id="KNE78916.1"/>
    </source>
</evidence>
<proteinExistence type="predicted"/>